<evidence type="ECO:0000313" key="1">
    <source>
        <dbReference type="EMBL" id="RKP56389.1"/>
    </source>
</evidence>
<dbReference type="AlphaFoldDB" id="A0A494Y2A0"/>
<name>A0A494Y2A0_9BURK</name>
<dbReference type="EMBL" id="RBZU01000003">
    <property type="protein sequence ID" value="RKP56389.1"/>
    <property type="molecule type" value="Genomic_DNA"/>
</dbReference>
<reference evidence="1 2" key="1">
    <citation type="submission" date="2018-10" db="EMBL/GenBank/DDBJ databases">
        <title>Robbsia sp. DHC34, isolated from soil.</title>
        <authorList>
            <person name="Gao Z.-H."/>
            <person name="Qiu L.-H."/>
        </authorList>
    </citation>
    <scope>NUCLEOTIDE SEQUENCE [LARGE SCALE GENOMIC DNA]</scope>
    <source>
        <strain evidence="1 2">DHC34</strain>
    </source>
</reference>
<evidence type="ECO:0000313" key="2">
    <source>
        <dbReference type="Proteomes" id="UP000270342"/>
    </source>
</evidence>
<proteinExistence type="predicted"/>
<gene>
    <name evidence="1" type="ORF">D7S86_08310</name>
</gene>
<protein>
    <submittedName>
        <fullName evidence="1">Uncharacterized protein</fullName>
    </submittedName>
</protein>
<accession>A0A494Y2A0</accession>
<sequence length="80" mass="9143">MNAQAIARAYDAYCDRVLDLRDREDAAREAWIEQRADAIFDEILDANLADGATHEQVEEYAVIQARAEANTAAFYRNDEY</sequence>
<comment type="caution">
    <text evidence="1">The sequence shown here is derived from an EMBL/GenBank/DDBJ whole genome shotgun (WGS) entry which is preliminary data.</text>
</comment>
<dbReference type="Proteomes" id="UP000270342">
    <property type="component" value="Unassembled WGS sequence"/>
</dbReference>
<organism evidence="1 2">
    <name type="scientific">Pararobbsia silviterrae</name>
    <dbReference type="NCBI Taxonomy" id="1792498"/>
    <lineage>
        <taxon>Bacteria</taxon>
        <taxon>Pseudomonadati</taxon>
        <taxon>Pseudomonadota</taxon>
        <taxon>Betaproteobacteria</taxon>
        <taxon>Burkholderiales</taxon>
        <taxon>Burkholderiaceae</taxon>
        <taxon>Pararobbsia</taxon>
    </lineage>
</organism>
<keyword evidence="2" id="KW-1185">Reference proteome</keyword>
<dbReference type="RefSeq" id="WP_121085337.1">
    <property type="nucleotide sequence ID" value="NZ_RBZU01000003.1"/>
</dbReference>